<dbReference type="PANTHER" id="PTHR10724">
    <property type="entry name" value="30S RIBOSOMAL PROTEIN S1"/>
    <property type="match status" value="1"/>
</dbReference>
<dbReference type="Pfam" id="PF00575">
    <property type="entry name" value="S1"/>
    <property type="match status" value="1"/>
</dbReference>
<dbReference type="InterPro" id="IPR037027">
    <property type="entry name" value="YqgF/RNaseH-like_dom_sf"/>
</dbReference>
<dbReference type="InterPro" id="IPR032639">
    <property type="entry name" value="Tex_YqgF"/>
</dbReference>
<dbReference type="Pfam" id="PF22706">
    <property type="entry name" value="Tex_central_region"/>
    <property type="match status" value="1"/>
</dbReference>
<dbReference type="SMART" id="SM00732">
    <property type="entry name" value="YqgFc"/>
    <property type="match status" value="1"/>
</dbReference>
<dbReference type="SMART" id="SM00316">
    <property type="entry name" value="S1"/>
    <property type="match status" value="1"/>
</dbReference>
<dbReference type="GO" id="GO:0005737">
    <property type="term" value="C:cytoplasm"/>
    <property type="evidence" value="ECO:0007669"/>
    <property type="project" value="UniProtKB-ARBA"/>
</dbReference>
<dbReference type="InterPro" id="IPR023319">
    <property type="entry name" value="Tex-like_HTH_dom_sf"/>
</dbReference>
<dbReference type="Gene3D" id="2.40.50.140">
    <property type="entry name" value="Nucleic acid-binding proteins"/>
    <property type="match status" value="1"/>
</dbReference>
<dbReference type="Gene3D" id="1.10.150.310">
    <property type="entry name" value="Tex RuvX-like domain-like"/>
    <property type="match status" value="1"/>
</dbReference>
<dbReference type="InterPro" id="IPR050437">
    <property type="entry name" value="Ribos_protein_bS1-like"/>
</dbReference>
<proteinExistence type="predicted"/>
<dbReference type="Proteomes" id="UP000810252">
    <property type="component" value="Unassembled WGS sequence"/>
</dbReference>
<comment type="caution">
    <text evidence="2">The sequence shown here is derived from an EMBL/GenBank/DDBJ whole genome shotgun (WGS) entry which is preliminary data.</text>
</comment>
<dbReference type="FunFam" id="2.40.50.140:FF:000051">
    <property type="entry name" value="RNA-binding transcriptional accessory protein"/>
    <property type="match status" value="1"/>
</dbReference>
<dbReference type="GO" id="GO:0003735">
    <property type="term" value="F:structural constituent of ribosome"/>
    <property type="evidence" value="ECO:0007669"/>
    <property type="project" value="TreeGrafter"/>
</dbReference>
<dbReference type="InterPro" id="IPR010994">
    <property type="entry name" value="RuvA_2-like"/>
</dbReference>
<dbReference type="Pfam" id="PF16921">
    <property type="entry name" value="Tex_YqgF"/>
    <property type="match status" value="1"/>
</dbReference>
<dbReference type="EMBL" id="JADIMQ010000102">
    <property type="protein sequence ID" value="MBO8449041.1"/>
    <property type="molecule type" value="Genomic_DNA"/>
</dbReference>
<sequence length="715" mass="79451">MKDLYIKTIANKLSVREWQVENCATLFADGATIPFISRYRKERTGGLDEVLIAEIRHWLDVYEEMDRRKESILSTITEAGKLTPELEAAITACVDATELEDLYLPFRPKRRTRATAAREAGLEPLAEEIYSLSVKDPFAEAAKFVNDKVASAEDALAGARDIIAEKLNETASVRETVRKMLRTKRIVAKPTRKADAPEARKYQGYFDFSESLSHIASHRLLAVLRAEEEGYLNLRLDADPEKCGNKLYYDFCQERKYPGKELSEQIRSAIDDAYKRLLEPSLSNEVIREAKAKADVESIQVFGENLRQLLLAPPVGQKRVMAIDPGFRTGCKVVCLDAQGNLLHYEAIFPHPPVSEKVKSIRAVSSMIEKYGIEVIAIGNGTAGRETEEFIRRVPKPDGVKVFSVSEDGASIYSASEAAREEFPDYDVTVRGAVSIGRRLMDPLAELVKIDPKSLGVGQYQHDVDQTLLKEKLDNTVESCVNSVGVNLNTASRHLLSYVSGIGPALAENIVQYRKENGPFGSRRDLLKVKRLGEKAFEQCAGFLRIPGAANPLDNSAVHPEAYHIVEKMAESLHVRPEELVANAGLCSRIRPEDFVEEDFGLPTVNDILKELVKPGLDPRESASEFSFSENIRTIEDLVPGMELPGIVTNITAFGAFVDIGIKQNGLIHVSRMGGGRKRVHDPSEVLKLHQHVIVEVLSVDTERNRIGLGLCSRS</sequence>
<organism evidence="2 3">
    <name type="scientific">Candidatus Cryptobacteroides merdigallinarum</name>
    <dbReference type="NCBI Taxonomy" id="2840770"/>
    <lineage>
        <taxon>Bacteria</taxon>
        <taxon>Pseudomonadati</taxon>
        <taxon>Bacteroidota</taxon>
        <taxon>Bacteroidia</taxon>
        <taxon>Bacteroidales</taxon>
        <taxon>Candidatus Cryptobacteroides</taxon>
    </lineage>
</organism>
<evidence type="ECO:0000313" key="2">
    <source>
        <dbReference type="EMBL" id="MBO8449041.1"/>
    </source>
</evidence>
<dbReference type="SUPFAM" id="SSF50249">
    <property type="entry name" value="Nucleic acid-binding proteins"/>
    <property type="match status" value="1"/>
</dbReference>
<dbReference type="InterPro" id="IPR003029">
    <property type="entry name" value="S1_domain"/>
</dbReference>
<dbReference type="Gene3D" id="3.30.420.140">
    <property type="entry name" value="YqgF/RNase H-like domain"/>
    <property type="match status" value="1"/>
</dbReference>
<name>A0A9D9HF31_9BACT</name>
<dbReference type="FunFam" id="3.30.420.140:FF:000001">
    <property type="entry name" value="RNA-binding transcriptional accessory protein"/>
    <property type="match status" value="1"/>
</dbReference>
<dbReference type="SUPFAM" id="SSF158832">
    <property type="entry name" value="Tex N-terminal region-like"/>
    <property type="match status" value="1"/>
</dbReference>
<evidence type="ECO:0000313" key="3">
    <source>
        <dbReference type="Proteomes" id="UP000810252"/>
    </source>
</evidence>
<protein>
    <submittedName>
        <fullName evidence="2">RNA-binding transcriptional accessory protein</fullName>
    </submittedName>
</protein>
<dbReference type="SUPFAM" id="SSF47781">
    <property type="entry name" value="RuvA domain 2-like"/>
    <property type="match status" value="2"/>
</dbReference>
<dbReference type="InterPro" id="IPR012340">
    <property type="entry name" value="NA-bd_OB-fold"/>
</dbReference>
<dbReference type="InterPro" id="IPR041692">
    <property type="entry name" value="HHH_9"/>
</dbReference>
<reference evidence="2" key="2">
    <citation type="journal article" date="2021" name="PeerJ">
        <title>Extensive microbial diversity within the chicken gut microbiome revealed by metagenomics and culture.</title>
        <authorList>
            <person name="Gilroy R."/>
            <person name="Ravi A."/>
            <person name="Getino M."/>
            <person name="Pursley I."/>
            <person name="Horton D.L."/>
            <person name="Alikhan N.F."/>
            <person name="Baker D."/>
            <person name="Gharbi K."/>
            <person name="Hall N."/>
            <person name="Watson M."/>
            <person name="Adriaenssens E.M."/>
            <person name="Foster-Nyarko E."/>
            <person name="Jarju S."/>
            <person name="Secka A."/>
            <person name="Antonio M."/>
            <person name="Oren A."/>
            <person name="Chaudhuri R.R."/>
            <person name="La Ragione R."/>
            <person name="Hildebrand F."/>
            <person name="Pallen M.J."/>
        </authorList>
    </citation>
    <scope>NUCLEOTIDE SEQUENCE</scope>
    <source>
        <strain evidence="2">20514</strain>
    </source>
</reference>
<dbReference type="Gene3D" id="1.10.3500.10">
    <property type="entry name" value="Tex N-terminal region-like"/>
    <property type="match status" value="1"/>
</dbReference>
<dbReference type="InterPro" id="IPR044146">
    <property type="entry name" value="S1_Tex"/>
</dbReference>
<dbReference type="GO" id="GO:0003729">
    <property type="term" value="F:mRNA binding"/>
    <property type="evidence" value="ECO:0007669"/>
    <property type="project" value="TreeGrafter"/>
</dbReference>
<dbReference type="Pfam" id="PF12836">
    <property type="entry name" value="HHH_3"/>
    <property type="match status" value="1"/>
</dbReference>
<dbReference type="GO" id="GO:0006412">
    <property type="term" value="P:translation"/>
    <property type="evidence" value="ECO:0007669"/>
    <property type="project" value="TreeGrafter"/>
</dbReference>
<dbReference type="Pfam" id="PF17674">
    <property type="entry name" value="HHH_9"/>
    <property type="match status" value="1"/>
</dbReference>
<dbReference type="Gene3D" id="1.10.10.650">
    <property type="entry name" value="RuvA domain 2-like"/>
    <property type="match status" value="1"/>
</dbReference>
<gene>
    <name evidence="2" type="ORF">IAC29_07215</name>
</gene>
<dbReference type="Pfam" id="PF09371">
    <property type="entry name" value="Tex_N"/>
    <property type="match status" value="1"/>
</dbReference>
<dbReference type="FunFam" id="1.10.10.650:FF:000001">
    <property type="entry name" value="S1 RNA-binding domain 1"/>
    <property type="match status" value="1"/>
</dbReference>
<dbReference type="FunFam" id="1.10.150.310:FF:000001">
    <property type="entry name" value="RNA-binding transcriptional accessory protein"/>
    <property type="match status" value="1"/>
</dbReference>
<dbReference type="PROSITE" id="PS50126">
    <property type="entry name" value="S1"/>
    <property type="match status" value="1"/>
</dbReference>
<evidence type="ECO:0000259" key="1">
    <source>
        <dbReference type="PROSITE" id="PS50126"/>
    </source>
</evidence>
<dbReference type="InterPro" id="IPR018974">
    <property type="entry name" value="Tex-like_N"/>
</dbReference>
<dbReference type="InterPro" id="IPR055179">
    <property type="entry name" value="Tex-like_central_region"/>
</dbReference>
<feature type="domain" description="S1 motif" evidence="1">
    <location>
        <begin position="641"/>
        <end position="712"/>
    </location>
</feature>
<accession>A0A9D9HF31</accession>
<dbReference type="InterPro" id="IPR006641">
    <property type="entry name" value="YqgF/RNaseH-like_dom"/>
</dbReference>
<reference evidence="2" key="1">
    <citation type="submission" date="2020-10" db="EMBL/GenBank/DDBJ databases">
        <authorList>
            <person name="Gilroy R."/>
        </authorList>
    </citation>
    <scope>NUCLEOTIDE SEQUENCE</scope>
    <source>
        <strain evidence="2">20514</strain>
    </source>
</reference>
<dbReference type="AlphaFoldDB" id="A0A9D9HF31"/>
<dbReference type="CDD" id="cd05685">
    <property type="entry name" value="S1_Tex"/>
    <property type="match status" value="1"/>
</dbReference>
<dbReference type="PANTHER" id="PTHR10724:SF10">
    <property type="entry name" value="S1 RNA-BINDING DOMAIN-CONTAINING PROTEIN 1"/>
    <property type="match status" value="1"/>
</dbReference>
<dbReference type="InterPro" id="IPR012337">
    <property type="entry name" value="RNaseH-like_sf"/>
</dbReference>
<dbReference type="InterPro" id="IPR023323">
    <property type="entry name" value="Tex-like_dom_sf"/>
</dbReference>
<dbReference type="GO" id="GO:0006139">
    <property type="term" value="P:nucleobase-containing compound metabolic process"/>
    <property type="evidence" value="ECO:0007669"/>
    <property type="project" value="InterPro"/>
</dbReference>
<dbReference type="SUPFAM" id="SSF53098">
    <property type="entry name" value="Ribonuclease H-like"/>
    <property type="match status" value="1"/>
</dbReference>